<keyword evidence="3" id="KW-0804">Transcription</keyword>
<feature type="DNA-binding region" description="H-T-H motif" evidence="4">
    <location>
        <begin position="14"/>
        <end position="33"/>
    </location>
</feature>
<dbReference type="Proteomes" id="UP000774570">
    <property type="component" value="Unassembled WGS sequence"/>
</dbReference>
<evidence type="ECO:0000256" key="4">
    <source>
        <dbReference type="PROSITE-ProRule" id="PRU00335"/>
    </source>
</evidence>
<dbReference type="PANTHER" id="PTHR30055:SF238">
    <property type="entry name" value="MYCOFACTOCIN BIOSYNTHESIS TRANSCRIPTIONAL REGULATOR MFTR-RELATED"/>
    <property type="match status" value="1"/>
</dbReference>
<protein>
    <submittedName>
        <fullName evidence="6">TetR/AcrR family transcriptional regulator</fullName>
    </submittedName>
</protein>
<dbReference type="PANTHER" id="PTHR30055">
    <property type="entry name" value="HTH-TYPE TRANSCRIPTIONAL REGULATOR RUTR"/>
    <property type="match status" value="1"/>
</dbReference>
<name>A0ABS7FZ13_9ACTN</name>
<dbReference type="Gene3D" id="1.10.357.10">
    <property type="entry name" value="Tetracycline Repressor, domain 2"/>
    <property type="match status" value="1"/>
</dbReference>
<dbReference type="EMBL" id="JAIBOA010000017">
    <property type="protein sequence ID" value="MBW8485677.1"/>
    <property type="molecule type" value="Genomic_DNA"/>
</dbReference>
<feature type="domain" description="HTH tetR-type" evidence="5">
    <location>
        <begin position="1"/>
        <end position="51"/>
    </location>
</feature>
<evidence type="ECO:0000313" key="6">
    <source>
        <dbReference type="EMBL" id="MBW8485677.1"/>
    </source>
</evidence>
<organism evidence="6 7">
    <name type="scientific">Actinomadura parmotrematis</name>
    <dbReference type="NCBI Taxonomy" id="2864039"/>
    <lineage>
        <taxon>Bacteria</taxon>
        <taxon>Bacillati</taxon>
        <taxon>Actinomycetota</taxon>
        <taxon>Actinomycetes</taxon>
        <taxon>Streptosporangiales</taxon>
        <taxon>Thermomonosporaceae</taxon>
        <taxon>Actinomadura</taxon>
    </lineage>
</organism>
<comment type="caution">
    <text evidence="6">The sequence shown here is derived from an EMBL/GenBank/DDBJ whole genome shotgun (WGS) entry which is preliminary data.</text>
</comment>
<evidence type="ECO:0000256" key="3">
    <source>
        <dbReference type="ARBA" id="ARBA00023163"/>
    </source>
</evidence>
<dbReference type="PROSITE" id="PS50977">
    <property type="entry name" value="HTH_TETR_2"/>
    <property type="match status" value="1"/>
</dbReference>
<sequence>MAEVVTEKGYAATSVADVLKLAGVSRQSFYQLFSSKQDCFLATYDRAAERLVARVFEALGPGGLDDGPDDPSPPLKRYERGFNAYLEALRAEWSYTRLFLVEVFAAGPAAVARRVEGQDFLVQTHADVLGAATPEALLACRMVVAAGASLVSNAAAADRPDRLADIGREIVEYVRTLWEAGVFTAPVDA</sequence>
<keyword evidence="1" id="KW-0805">Transcription regulation</keyword>
<evidence type="ECO:0000256" key="2">
    <source>
        <dbReference type="ARBA" id="ARBA00023125"/>
    </source>
</evidence>
<dbReference type="InterPro" id="IPR050109">
    <property type="entry name" value="HTH-type_TetR-like_transc_reg"/>
</dbReference>
<dbReference type="InterPro" id="IPR001647">
    <property type="entry name" value="HTH_TetR"/>
</dbReference>
<accession>A0ABS7FZ13</accession>
<dbReference type="Pfam" id="PF00440">
    <property type="entry name" value="TetR_N"/>
    <property type="match status" value="1"/>
</dbReference>
<evidence type="ECO:0000259" key="5">
    <source>
        <dbReference type="PROSITE" id="PS50977"/>
    </source>
</evidence>
<evidence type="ECO:0000313" key="7">
    <source>
        <dbReference type="Proteomes" id="UP000774570"/>
    </source>
</evidence>
<dbReference type="SUPFAM" id="SSF46689">
    <property type="entry name" value="Homeodomain-like"/>
    <property type="match status" value="1"/>
</dbReference>
<proteinExistence type="predicted"/>
<gene>
    <name evidence="6" type="ORF">K1Y72_25070</name>
</gene>
<evidence type="ECO:0000256" key="1">
    <source>
        <dbReference type="ARBA" id="ARBA00023015"/>
    </source>
</evidence>
<keyword evidence="2 4" id="KW-0238">DNA-binding</keyword>
<reference evidence="6 7" key="1">
    <citation type="submission" date="2021-07" db="EMBL/GenBank/DDBJ databases">
        <title>Actinomadura sp. PM05-2 isolated from lichen.</title>
        <authorList>
            <person name="Somphong A."/>
            <person name="Phongsopitanun W."/>
            <person name="Tanasupawat S."/>
            <person name="Peongsungnone V."/>
        </authorList>
    </citation>
    <scope>NUCLEOTIDE SEQUENCE [LARGE SCALE GENOMIC DNA]</scope>
    <source>
        <strain evidence="6 7">PM05-2</strain>
    </source>
</reference>
<keyword evidence="7" id="KW-1185">Reference proteome</keyword>
<dbReference type="InterPro" id="IPR009057">
    <property type="entry name" value="Homeodomain-like_sf"/>
</dbReference>